<protein>
    <submittedName>
        <fullName evidence="3">Reverse transcriptase domain-containing protein</fullName>
    </submittedName>
</protein>
<dbReference type="WBParaSite" id="SSLN_0000714801-mRNA-1">
    <property type="protein sequence ID" value="SSLN_0000714801-mRNA-1"/>
    <property type="gene ID" value="SSLN_0000714801"/>
</dbReference>
<evidence type="ECO:0000313" key="3">
    <source>
        <dbReference type="WBParaSite" id="SSLN_0000714801-mRNA-1"/>
    </source>
</evidence>
<dbReference type="EMBL" id="UYSU01033907">
    <property type="protein sequence ID" value="VDL93314.1"/>
    <property type="molecule type" value="Genomic_DNA"/>
</dbReference>
<dbReference type="AlphaFoldDB" id="A0A183SRT1"/>
<organism evidence="3">
    <name type="scientific">Schistocephalus solidus</name>
    <name type="common">Tapeworm</name>
    <dbReference type="NCBI Taxonomy" id="70667"/>
    <lineage>
        <taxon>Eukaryota</taxon>
        <taxon>Metazoa</taxon>
        <taxon>Spiralia</taxon>
        <taxon>Lophotrochozoa</taxon>
        <taxon>Platyhelminthes</taxon>
        <taxon>Cestoda</taxon>
        <taxon>Eucestoda</taxon>
        <taxon>Diphyllobothriidea</taxon>
        <taxon>Diphyllobothriidae</taxon>
        <taxon>Schistocephalus</taxon>
    </lineage>
</organism>
<reference evidence="1 2" key="2">
    <citation type="submission" date="2018-11" db="EMBL/GenBank/DDBJ databases">
        <authorList>
            <consortium name="Pathogen Informatics"/>
        </authorList>
    </citation>
    <scope>NUCLEOTIDE SEQUENCE [LARGE SCALE GENOMIC DNA]</scope>
    <source>
        <strain evidence="1 2">NST_G2</strain>
    </source>
</reference>
<dbReference type="Proteomes" id="UP000275846">
    <property type="component" value="Unassembled WGS sequence"/>
</dbReference>
<reference evidence="3" key="1">
    <citation type="submission" date="2016-06" db="UniProtKB">
        <authorList>
            <consortium name="WormBaseParasite"/>
        </authorList>
    </citation>
    <scope>IDENTIFICATION</scope>
</reference>
<evidence type="ECO:0000313" key="2">
    <source>
        <dbReference type="Proteomes" id="UP000275846"/>
    </source>
</evidence>
<dbReference type="PANTHER" id="PTHR47027:SF26">
    <property type="entry name" value="REVERSE TRANSCRIPTASE DOMAIN-CONTAINING PROTEIN"/>
    <property type="match status" value="1"/>
</dbReference>
<dbReference type="OrthoDB" id="425014at2759"/>
<accession>A0A183SRT1</accession>
<proteinExistence type="predicted"/>
<name>A0A183SRT1_SCHSO</name>
<keyword evidence="2" id="KW-1185">Reference proteome</keyword>
<dbReference type="PANTHER" id="PTHR47027">
    <property type="entry name" value="REVERSE TRANSCRIPTASE DOMAIN-CONTAINING PROTEIN"/>
    <property type="match status" value="1"/>
</dbReference>
<gene>
    <name evidence="1" type="ORF">SSLN_LOCUS6929</name>
</gene>
<sequence>MFSAMLMDVYRDEQPGIRISFRTDVQLLNNRRMQTTTRVNDYIHDLLFADDCAPITVTEEGMQRSMVLFDAGCASFGLTISTTKTVVINQPPPSAEYYAPRNNFNGFQLKNVETFAYLGSNTRIDDEVVQRISKASQAFGRRQVSMWNRHVIHLNTKLKMYLAVILTTLLYGEKTWTVYSNQARKLNNFHLSSLRRILKLRWLDMITETEVQES</sequence>
<evidence type="ECO:0000313" key="1">
    <source>
        <dbReference type="EMBL" id="VDL93314.1"/>
    </source>
</evidence>